<reference evidence="1 2" key="1">
    <citation type="submission" date="2016-02" db="EMBL/GenBank/DDBJ databases">
        <title>Genome analysis of coral dinoflagellate symbionts highlights evolutionary adaptations to a symbiotic lifestyle.</title>
        <authorList>
            <person name="Aranda M."/>
            <person name="Li Y."/>
            <person name="Liew Y.J."/>
            <person name="Baumgarten S."/>
            <person name="Simakov O."/>
            <person name="Wilson M."/>
            <person name="Piel J."/>
            <person name="Ashoor H."/>
            <person name="Bougouffa S."/>
            <person name="Bajic V.B."/>
            <person name="Ryu T."/>
            <person name="Ravasi T."/>
            <person name="Bayer T."/>
            <person name="Micklem G."/>
            <person name="Kim H."/>
            <person name="Bhak J."/>
            <person name="Lajeunesse T.C."/>
            <person name="Voolstra C.R."/>
        </authorList>
    </citation>
    <scope>NUCLEOTIDE SEQUENCE [LARGE SCALE GENOMIC DNA]</scope>
    <source>
        <strain evidence="1 2">CCMP2467</strain>
    </source>
</reference>
<keyword evidence="2" id="KW-1185">Reference proteome</keyword>
<accession>A0A1Q9CWK4</accession>
<name>A0A1Q9CWK4_SYMMI</name>
<dbReference type="EMBL" id="LSRX01000870">
    <property type="protein sequence ID" value="OLP87269.1"/>
    <property type="molecule type" value="Genomic_DNA"/>
</dbReference>
<evidence type="ECO:0000313" key="2">
    <source>
        <dbReference type="Proteomes" id="UP000186817"/>
    </source>
</evidence>
<sequence>VIVCASSAAMALIFDAGGDQQELLIGRLNQGGYKAMDLVRTCQRYAVDAKQAPKAQKADMEKRARKEVIQGSVQDRCGNTGKDTLKKLVANRKAGIEKGAEGCDGATGRKHANTQLMKLTLVVDEVSVEAHSAAESELLQWLLKAGTQQHVLNKDLGFKLQGYR</sequence>
<dbReference type="Proteomes" id="UP000186817">
    <property type="component" value="Unassembled WGS sequence"/>
</dbReference>
<gene>
    <name evidence="1" type="ORF">AK812_SmicGene31522</name>
</gene>
<evidence type="ECO:0000313" key="1">
    <source>
        <dbReference type="EMBL" id="OLP87269.1"/>
    </source>
</evidence>
<dbReference type="OrthoDB" id="10278894at2759"/>
<comment type="caution">
    <text evidence="1">The sequence shown here is derived from an EMBL/GenBank/DDBJ whole genome shotgun (WGS) entry which is preliminary data.</text>
</comment>
<feature type="non-terminal residue" evidence="1">
    <location>
        <position position="1"/>
    </location>
</feature>
<organism evidence="1 2">
    <name type="scientific">Symbiodinium microadriaticum</name>
    <name type="common">Dinoflagellate</name>
    <name type="synonym">Zooxanthella microadriatica</name>
    <dbReference type="NCBI Taxonomy" id="2951"/>
    <lineage>
        <taxon>Eukaryota</taxon>
        <taxon>Sar</taxon>
        <taxon>Alveolata</taxon>
        <taxon>Dinophyceae</taxon>
        <taxon>Suessiales</taxon>
        <taxon>Symbiodiniaceae</taxon>
        <taxon>Symbiodinium</taxon>
    </lineage>
</organism>
<proteinExistence type="predicted"/>
<dbReference type="AlphaFoldDB" id="A0A1Q9CWK4"/>
<protein>
    <submittedName>
        <fullName evidence="1">Uncharacterized protein</fullName>
    </submittedName>
</protein>